<dbReference type="EMBL" id="KT342856">
    <property type="protein sequence ID" value="ANA08040.1"/>
    <property type="molecule type" value="Genomic_DNA"/>
</dbReference>
<dbReference type="AlphaFoldDB" id="A0A166H2T5"/>
<proteinExistence type="predicted"/>
<reference evidence="1" key="1">
    <citation type="submission" date="2015-07" db="EMBL/GenBank/DDBJ databases">
        <title>Exploring the genomic information of specific uncultured soil bacteria through a new metagenomic library-based strategy.</title>
        <authorList>
            <person name="Liu Y."/>
            <person name="Zhang R."/>
        </authorList>
    </citation>
    <scope>NUCLEOTIDE SEQUENCE</scope>
</reference>
<gene>
    <name evidence="1" type="ORF">5G4_011</name>
</gene>
<protein>
    <submittedName>
        <fullName evidence="1">Uncharacterized protein</fullName>
    </submittedName>
</protein>
<sequence length="58" mass="6552">MSYSYARRFRCSRYRPNQARLTGLIESPSLKASEMKSGDVIRDAASIVVLATDWSLII</sequence>
<accession>A0A166H2T5</accession>
<evidence type="ECO:0000313" key="1">
    <source>
        <dbReference type="EMBL" id="ANA08040.1"/>
    </source>
</evidence>
<name>A0A166H2T5_9BACT</name>
<organism evidence="1">
    <name type="scientific">uncultured bacterium 5G4</name>
    <dbReference type="NCBI Taxonomy" id="1701326"/>
    <lineage>
        <taxon>Bacteria</taxon>
        <taxon>environmental samples</taxon>
    </lineage>
</organism>